<dbReference type="InterPro" id="IPR027417">
    <property type="entry name" value="P-loop_NTPase"/>
</dbReference>
<dbReference type="OrthoDB" id="5061070at2759"/>
<dbReference type="GO" id="GO:0048312">
    <property type="term" value="P:intracellular distribution of mitochondria"/>
    <property type="evidence" value="ECO:0007669"/>
    <property type="project" value="TreeGrafter"/>
</dbReference>
<dbReference type="Gene3D" id="3.40.50.300">
    <property type="entry name" value="P-loop containing nucleotide triphosphate hydrolases"/>
    <property type="match status" value="1"/>
</dbReference>
<dbReference type="SMART" id="SM00053">
    <property type="entry name" value="DYNc"/>
    <property type="match status" value="1"/>
</dbReference>
<dbReference type="SUPFAM" id="SSF52540">
    <property type="entry name" value="P-loop containing nucleoside triphosphate hydrolases"/>
    <property type="match status" value="1"/>
</dbReference>
<dbReference type="Pfam" id="PF01031">
    <property type="entry name" value="Dynamin_M"/>
    <property type="match status" value="1"/>
</dbReference>
<dbReference type="EMBL" id="KZ994578">
    <property type="protein sequence ID" value="RKO92580.1"/>
    <property type="molecule type" value="Genomic_DNA"/>
</dbReference>
<evidence type="ECO:0000313" key="5">
    <source>
        <dbReference type="Proteomes" id="UP000269721"/>
    </source>
</evidence>
<dbReference type="InterPro" id="IPR045063">
    <property type="entry name" value="Dynamin_N"/>
</dbReference>
<accession>A0A4P9WMZ7</accession>
<dbReference type="InterPro" id="IPR022812">
    <property type="entry name" value="Dynamin"/>
</dbReference>
<dbReference type="GO" id="GO:0016559">
    <property type="term" value="P:peroxisome fission"/>
    <property type="evidence" value="ECO:0007669"/>
    <property type="project" value="TreeGrafter"/>
</dbReference>
<dbReference type="InterPro" id="IPR001401">
    <property type="entry name" value="Dynamin_GTPase"/>
</dbReference>
<dbReference type="PRINTS" id="PR00195">
    <property type="entry name" value="DYNAMIN"/>
</dbReference>
<organism evidence="4 5">
    <name type="scientific">Blyttiomyces helicus</name>
    <dbReference type="NCBI Taxonomy" id="388810"/>
    <lineage>
        <taxon>Eukaryota</taxon>
        <taxon>Fungi</taxon>
        <taxon>Fungi incertae sedis</taxon>
        <taxon>Chytridiomycota</taxon>
        <taxon>Chytridiomycota incertae sedis</taxon>
        <taxon>Chytridiomycetes</taxon>
        <taxon>Chytridiomycetes incertae sedis</taxon>
        <taxon>Blyttiomyces</taxon>
    </lineage>
</organism>
<dbReference type="Gene3D" id="1.20.120.1240">
    <property type="entry name" value="Dynamin, middle domain"/>
    <property type="match status" value="1"/>
</dbReference>
<dbReference type="GO" id="GO:0008017">
    <property type="term" value="F:microtubule binding"/>
    <property type="evidence" value="ECO:0007669"/>
    <property type="project" value="TreeGrafter"/>
</dbReference>
<evidence type="ECO:0000313" key="4">
    <source>
        <dbReference type="EMBL" id="RKO92580.1"/>
    </source>
</evidence>
<dbReference type="AlphaFoldDB" id="A0A4P9WMZ7"/>
<reference evidence="5" key="1">
    <citation type="journal article" date="2018" name="Nat. Microbiol.">
        <title>Leveraging single-cell genomics to expand the fungal tree of life.</title>
        <authorList>
            <person name="Ahrendt S.R."/>
            <person name="Quandt C.A."/>
            <person name="Ciobanu D."/>
            <person name="Clum A."/>
            <person name="Salamov A."/>
            <person name="Andreopoulos B."/>
            <person name="Cheng J.F."/>
            <person name="Woyke T."/>
            <person name="Pelin A."/>
            <person name="Henrissat B."/>
            <person name="Reynolds N.K."/>
            <person name="Benny G.L."/>
            <person name="Smith M.E."/>
            <person name="James T.Y."/>
            <person name="Grigoriev I.V."/>
        </authorList>
    </citation>
    <scope>NUCLEOTIDE SEQUENCE [LARGE SCALE GENOMIC DNA]</scope>
</reference>
<dbReference type="GO" id="GO:0000266">
    <property type="term" value="P:mitochondrial fission"/>
    <property type="evidence" value="ECO:0007669"/>
    <property type="project" value="TreeGrafter"/>
</dbReference>
<evidence type="ECO:0000256" key="2">
    <source>
        <dbReference type="ARBA" id="ARBA00023134"/>
    </source>
</evidence>
<keyword evidence="4" id="KW-0378">Hydrolase</keyword>
<dbReference type="GO" id="GO:0006897">
    <property type="term" value="P:endocytosis"/>
    <property type="evidence" value="ECO:0007669"/>
    <property type="project" value="TreeGrafter"/>
</dbReference>
<name>A0A4P9WMZ7_9FUNG</name>
<dbReference type="Proteomes" id="UP000269721">
    <property type="component" value="Unassembled WGS sequence"/>
</dbReference>
<evidence type="ECO:0000256" key="1">
    <source>
        <dbReference type="ARBA" id="ARBA00022741"/>
    </source>
</evidence>
<dbReference type="GO" id="GO:0016020">
    <property type="term" value="C:membrane"/>
    <property type="evidence" value="ECO:0007669"/>
    <property type="project" value="TreeGrafter"/>
</dbReference>
<dbReference type="GO" id="GO:0005874">
    <property type="term" value="C:microtubule"/>
    <property type="evidence" value="ECO:0007669"/>
    <property type="project" value="TreeGrafter"/>
</dbReference>
<gene>
    <name evidence="4" type="ORF">BDK51DRAFT_36868</name>
</gene>
<keyword evidence="1" id="KW-0547">Nucleotide-binding</keyword>
<dbReference type="GO" id="GO:0005525">
    <property type="term" value="F:GTP binding"/>
    <property type="evidence" value="ECO:0007669"/>
    <property type="project" value="InterPro"/>
</dbReference>
<dbReference type="InterPro" id="IPR000375">
    <property type="entry name" value="Dynamin_stalk"/>
</dbReference>
<dbReference type="GO" id="GO:0003924">
    <property type="term" value="F:GTPase activity"/>
    <property type="evidence" value="ECO:0007669"/>
    <property type="project" value="InterPro"/>
</dbReference>
<dbReference type="PANTHER" id="PTHR11566">
    <property type="entry name" value="DYNAMIN"/>
    <property type="match status" value="1"/>
</dbReference>
<dbReference type="GO" id="GO:0005739">
    <property type="term" value="C:mitochondrion"/>
    <property type="evidence" value="ECO:0007669"/>
    <property type="project" value="TreeGrafter"/>
</dbReference>
<dbReference type="Pfam" id="PF00350">
    <property type="entry name" value="Dynamin_N"/>
    <property type="match status" value="1"/>
</dbReference>
<feature type="domain" description="Dynamin GTPase" evidence="3">
    <location>
        <begin position="21"/>
        <end position="256"/>
    </location>
</feature>
<keyword evidence="5" id="KW-1185">Reference proteome</keyword>
<sequence length="690" mass="75409">MTETTGMENIRATSRTTPSRDRNDAALLNILRKLHALGVAEKYGDGNFRCILVGEPSSGKTSIVEAISGISFPRCDHEGVVTEIRMINGLPGSTFAGHVTTTVSHSDAKQVSAPEDIASAIHERRKDLARCESEDEGVLVEITSPEFPDLIIVDVPGLDEEFLDVIEESDSPLGKLDFVFLVVLPLSQVLFRGSLALNRIQKIDPTGKFTIGVLTKPDLLDDSVGMTISSASLLADACSLGSVMMLGRSQKDLDEGVRIDEAKDKEIAFFKAHPELSAVTDGRVGAKGLLALLARFAHLRRERMLPKLKEETRKSISSTSTKLAALGPEPGSNVDEKRAFLAKVWHGISEILSDGAMGRYSPPVFKNPELLLCARANALAEDFKAAVNATKPNFRSAEYVDDLLASGNKFSGSQLPGFVNKPLFDYRVARFVEQWKESAAIFSESIHGLVVAVARALLQELGSKVPKLVDHVLSILDDVARHLAEEGRERIVMSFKTEMQPFSSNFLFREMVERITCEKNSGKNLEMEISDFISKALDEVRDGVIHNIIKFAGSYGNYPFTHHAAHLSTSITASFETSAKENIIRTILDRLPFSSSGSCIGIKSAQAEADYLASMLEAYWHFSSTRLVDNVIGHVIKCVVQGFPTQLDLKVQALLSDHSAVLSMAEDSTREFLQDKIKGLCAVSEELAAL</sequence>
<proteinExistence type="predicted"/>
<keyword evidence="2" id="KW-0342">GTP-binding</keyword>
<evidence type="ECO:0000259" key="3">
    <source>
        <dbReference type="SMART" id="SM00053"/>
    </source>
</evidence>
<protein>
    <submittedName>
        <fullName evidence="4">P-loop containing nucleoside triphosphate hydrolase protein</fullName>
    </submittedName>
</protein>
<dbReference type="PANTHER" id="PTHR11566:SF21">
    <property type="entry name" value="DYNAMIN RELATED PROTEIN 1, ISOFORM A"/>
    <property type="match status" value="1"/>
</dbReference>